<dbReference type="Gene3D" id="3.40.50.80">
    <property type="entry name" value="Nucleotide-binding domain of ferredoxin-NADP reductase (FNR) module"/>
    <property type="match status" value="1"/>
</dbReference>
<evidence type="ECO:0000256" key="5">
    <source>
        <dbReference type="SAM" id="Phobius"/>
    </source>
</evidence>
<protein>
    <recommendedName>
        <fullName evidence="6">FAD-binding FR-type domain-containing protein</fullName>
    </recommendedName>
</protein>
<keyword evidence="3" id="KW-0274">FAD</keyword>
<dbReference type="Proteomes" id="UP001165060">
    <property type="component" value="Unassembled WGS sequence"/>
</dbReference>
<gene>
    <name evidence="7" type="ORF">TeGR_g862</name>
</gene>
<evidence type="ECO:0000313" key="7">
    <source>
        <dbReference type="EMBL" id="GMI38727.1"/>
    </source>
</evidence>
<dbReference type="SUPFAM" id="SSF52343">
    <property type="entry name" value="Ferredoxin reductase-like, C-terminal NADP-linked domain"/>
    <property type="match status" value="1"/>
</dbReference>
<dbReference type="InterPro" id="IPR001433">
    <property type="entry name" value="OxRdtase_FAD/NAD-bd"/>
</dbReference>
<name>A0ABQ6N203_9STRA</name>
<comment type="caution">
    <text evidence="7">The sequence shown here is derived from an EMBL/GenBank/DDBJ whole genome shotgun (WGS) entry which is preliminary data.</text>
</comment>
<dbReference type="PANTHER" id="PTHR19370">
    <property type="entry name" value="NADH-CYTOCHROME B5 REDUCTASE"/>
    <property type="match status" value="1"/>
</dbReference>
<keyword evidence="4" id="KW-0560">Oxidoreductase</keyword>
<keyword evidence="5" id="KW-1133">Transmembrane helix</keyword>
<reference evidence="7 8" key="1">
    <citation type="journal article" date="2023" name="Commun. Biol.">
        <title>Genome analysis of Parmales, the sister group of diatoms, reveals the evolutionary specialization of diatoms from phago-mixotrophs to photoautotrophs.</title>
        <authorList>
            <person name="Ban H."/>
            <person name="Sato S."/>
            <person name="Yoshikawa S."/>
            <person name="Yamada K."/>
            <person name="Nakamura Y."/>
            <person name="Ichinomiya M."/>
            <person name="Sato N."/>
            <person name="Blanc-Mathieu R."/>
            <person name="Endo H."/>
            <person name="Kuwata A."/>
            <person name="Ogata H."/>
        </authorList>
    </citation>
    <scope>NUCLEOTIDE SEQUENCE [LARGE SCALE GENOMIC DNA]</scope>
</reference>
<dbReference type="InterPro" id="IPR017938">
    <property type="entry name" value="Riboflavin_synthase-like_b-brl"/>
</dbReference>
<dbReference type="PROSITE" id="PS51384">
    <property type="entry name" value="FAD_FR"/>
    <property type="match status" value="1"/>
</dbReference>
<dbReference type="InterPro" id="IPR039261">
    <property type="entry name" value="FNR_nucleotide-bd"/>
</dbReference>
<keyword evidence="5" id="KW-0472">Membrane</keyword>
<evidence type="ECO:0000256" key="1">
    <source>
        <dbReference type="ARBA" id="ARBA00001974"/>
    </source>
</evidence>
<evidence type="ECO:0000313" key="8">
    <source>
        <dbReference type="Proteomes" id="UP001165060"/>
    </source>
</evidence>
<sequence>MSSFLKLFENKGDVEAQQFTALVLGVATLIIILLKMKLTRYPNLTKSFSSFPVLSTRVVASGGARPIVFITLGVSTKELPTGAHVKTRTVVDGKEVMRAYTPTKFTEGVCELMIRVYEEGPMSNYLYKLEKGDRVEMMGPTGLHRYGPTPGLFKNGKKEMRCRKIGMLAGGTGVTPMLQIMNSVLTNKSDATEIELVVFNTSAKDVMMYERLTQMADESKGQFKITFVVSKAVTADERKQLGGREYEVLSMRNMGKADILAKLGLKGEGAGPGEEVICMCGPDQFCKKIKGELKGMDNVLCW</sequence>
<evidence type="ECO:0000259" key="6">
    <source>
        <dbReference type="PROSITE" id="PS51384"/>
    </source>
</evidence>
<keyword evidence="2" id="KW-0285">Flavoprotein</keyword>
<keyword evidence="8" id="KW-1185">Reference proteome</keyword>
<dbReference type="Pfam" id="PF00175">
    <property type="entry name" value="NAD_binding_1"/>
    <property type="match status" value="1"/>
</dbReference>
<dbReference type="SUPFAM" id="SSF63380">
    <property type="entry name" value="Riboflavin synthase domain-like"/>
    <property type="match status" value="1"/>
</dbReference>
<feature type="domain" description="FAD-binding FR-type" evidence="6">
    <location>
        <begin position="46"/>
        <end position="147"/>
    </location>
</feature>
<comment type="cofactor">
    <cofactor evidence="1">
        <name>FAD</name>
        <dbReference type="ChEBI" id="CHEBI:57692"/>
    </cofactor>
</comment>
<organism evidence="7 8">
    <name type="scientific">Tetraparma gracilis</name>
    <dbReference type="NCBI Taxonomy" id="2962635"/>
    <lineage>
        <taxon>Eukaryota</taxon>
        <taxon>Sar</taxon>
        <taxon>Stramenopiles</taxon>
        <taxon>Ochrophyta</taxon>
        <taxon>Bolidophyceae</taxon>
        <taxon>Parmales</taxon>
        <taxon>Triparmaceae</taxon>
        <taxon>Tetraparma</taxon>
    </lineage>
</organism>
<dbReference type="InterPro" id="IPR001834">
    <property type="entry name" value="CBR-like"/>
</dbReference>
<evidence type="ECO:0000256" key="4">
    <source>
        <dbReference type="ARBA" id="ARBA00023002"/>
    </source>
</evidence>
<proteinExistence type="predicted"/>
<evidence type="ECO:0000256" key="3">
    <source>
        <dbReference type="ARBA" id="ARBA00022827"/>
    </source>
</evidence>
<accession>A0ABQ6N203</accession>
<dbReference type="PRINTS" id="PR00406">
    <property type="entry name" value="CYTB5RDTASE"/>
</dbReference>
<dbReference type="EMBL" id="BRYB01002048">
    <property type="protein sequence ID" value="GMI38727.1"/>
    <property type="molecule type" value="Genomic_DNA"/>
</dbReference>
<evidence type="ECO:0000256" key="2">
    <source>
        <dbReference type="ARBA" id="ARBA00022630"/>
    </source>
</evidence>
<feature type="transmembrane region" description="Helical" evidence="5">
    <location>
        <begin position="16"/>
        <end position="34"/>
    </location>
</feature>
<dbReference type="CDD" id="cd06183">
    <property type="entry name" value="cyt_b5_reduct_like"/>
    <property type="match status" value="1"/>
</dbReference>
<dbReference type="InterPro" id="IPR008333">
    <property type="entry name" value="Cbr1-like_FAD-bd_dom"/>
</dbReference>
<dbReference type="Pfam" id="PF00970">
    <property type="entry name" value="FAD_binding_6"/>
    <property type="match status" value="1"/>
</dbReference>
<dbReference type="Gene3D" id="2.40.30.10">
    <property type="entry name" value="Translation factors"/>
    <property type="match status" value="1"/>
</dbReference>
<dbReference type="InterPro" id="IPR017927">
    <property type="entry name" value="FAD-bd_FR_type"/>
</dbReference>
<keyword evidence="5" id="KW-0812">Transmembrane</keyword>